<dbReference type="Pfam" id="PF00296">
    <property type="entry name" value="Bac_luciferase"/>
    <property type="match status" value="1"/>
</dbReference>
<dbReference type="PANTHER" id="PTHR30137:SF15">
    <property type="entry name" value="BLL6902 PROTEIN"/>
    <property type="match status" value="1"/>
</dbReference>
<gene>
    <name evidence="2" type="ORF">GCM10011399_14870</name>
</gene>
<protein>
    <submittedName>
        <fullName evidence="2">Luciferase</fullName>
    </submittedName>
</protein>
<keyword evidence="3" id="KW-1185">Reference proteome</keyword>
<dbReference type="PANTHER" id="PTHR30137">
    <property type="entry name" value="LUCIFERASE-LIKE MONOOXYGENASE"/>
    <property type="match status" value="1"/>
</dbReference>
<name>A0A917B505_9MICO</name>
<dbReference type="Proteomes" id="UP000598775">
    <property type="component" value="Unassembled WGS sequence"/>
</dbReference>
<proteinExistence type="predicted"/>
<dbReference type="GO" id="GO:0005829">
    <property type="term" value="C:cytosol"/>
    <property type="evidence" value="ECO:0007669"/>
    <property type="project" value="TreeGrafter"/>
</dbReference>
<evidence type="ECO:0000259" key="1">
    <source>
        <dbReference type="Pfam" id="PF00296"/>
    </source>
</evidence>
<dbReference type="InterPro" id="IPR036661">
    <property type="entry name" value="Luciferase-like_sf"/>
</dbReference>
<organism evidence="2 3">
    <name type="scientific">Subtercola lobariae</name>
    <dbReference type="NCBI Taxonomy" id="1588641"/>
    <lineage>
        <taxon>Bacteria</taxon>
        <taxon>Bacillati</taxon>
        <taxon>Actinomycetota</taxon>
        <taxon>Actinomycetes</taxon>
        <taxon>Micrococcales</taxon>
        <taxon>Microbacteriaceae</taxon>
        <taxon>Subtercola</taxon>
    </lineage>
</organism>
<dbReference type="RefSeq" id="WP_188675958.1">
    <property type="nucleotide sequence ID" value="NZ_BMGP01000002.1"/>
</dbReference>
<dbReference type="InterPro" id="IPR011251">
    <property type="entry name" value="Luciferase-like_dom"/>
</dbReference>
<evidence type="ECO:0000313" key="2">
    <source>
        <dbReference type="EMBL" id="GGF22219.1"/>
    </source>
</evidence>
<dbReference type="AlphaFoldDB" id="A0A917B505"/>
<dbReference type="SUPFAM" id="SSF51679">
    <property type="entry name" value="Bacterial luciferase-like"/>
    <property type="match status" value="1"/>
</dbReference>
<comment type="caution">
    <text evidence="2">The sequence shown here is derived from an EMBL/GenBank/DDBJ whole genome shotgun (WGS) entry which is preliminary data.</text>
</comment>
<dbReference type="Gene3D" id="3.20.20.30">
    <property type="entry name" value="Luciferase-like domain"/>
    <property type="match status" value="1"/>
</dbReference>
<feature type="domain" description="Luciferase-like" evidence="1">
    <location>
        <begin position="22"/>
        <end position="302"/>
    </location>
</feature>
<dbReference type="InterPro" id="IPR050766">
    <property type="entry name" value="Bact_Lucif_Oxidored"/>
</dbReference>
<dbReference type="EMBL" id="BMGP01000002">
    <property type="protein sequence ID" value="GGF22219.1"/>
    <property type="molecule type" value="Genomic_DNA"/>
</dbReference>
<dbReference type="GO" id="GO:0016705">
    <property type="term" value="F:oxidoreductase activity, acting on paired donors, with incorporation or reduction of molecular oxygen"/>
    <property type="evidence" value="ECO:0007669"/>
    <property type="project" value="InterPro"/>
</dbReference>
<evidence type="ECO:0000313" key="3">
    <source>
        <dbReference type="Proteomes" id="UP000598775"/>
    </source>
</evidence>
<accession>A0A917B505</accession>
<sequence length="352" mass="37854">MTHQSNSDFERPVEAPLQIGVFAHFAEEDGSVHSNADSVYERFIDLFVHAESLGFDSAWVRQFHLQNADRSRAGGLPSPFVFLAAVAARTERLRLGTGAVTLPLESPLRVAEDAAVLDVLSGGRVELGVANGGGLPGLAEVFGRSFADDPAKRRVDYLKALQALLDALAGKPLDEAGQIISPLRPQLLDRFWQATLSDTSAFEAAERGHGVLVGTTQTVPAEVTAAAYYRGLADGVTPRLGLSTLIFPGRSRESALREAEAGILKKWAWGKDFLPPATTLAEIANSLSIHYGTAEQIAESIASQPAFAYTTHLQVQVELVYSNFAKRHDALELFVNEIAPALGWRSPLAATV</sequence>
<reference evidence="2 3" key="1">
    <citation type="journal article" date="2014" name="Int. J. Syst. Evol. Microbiol.">
        <title>Complete genome sequence of Corynebacterium casei LMG S-19264T (=DSM 44701T), isolated from a smear-ripened cheese.</title>
        <authorList>
            <consortium name="US DOE Joint Genome Institute (JGI-PGF)"/>
            <person name="Walter F."/>
            <person name="Albersmeier A."/>
            <person name="Kalinowski J."/>
            <person name="Ruckert C."/>
        </authorList>
    </citation>
    <scope>NUCLEOTIDE SEQUENCE [LARGE SCALE GENOMIC DNA]</scope>
    <source>
        <strain evidence="2 3">CGMCC 1.12976</strain>
    </source>
</reference>